<evidence type="ECO:0000256" key="10">
    <source>
        <dbReference type="ARBA" id="ARBA00023157"/>
    </source>
</evidence>
<dbReference type="FunFam" id="3.30.200.20:FF:000195">
    <property type="entry name" value="G-type lectin S-receptor-like serine/threonine-protein kinase"/>
    <property type="match status" value="1"/>
</dbReference>
<evidence type="ECO:0000256" key="6">
    <source>
        <dbReference type="ARBA" id="ARBA00022729"/>
    </source>
</evidence>
<dbReference type="Proteomes" id="UP000829196">
    <property type="component" value="Unassembled WGS sequence"/>
</dbReference>
<evidence type="ECO:0000259" key="21">
    <source>
        <dbReference type="PROSITE" id="PS50948"/>
    </source>
</evidence>
<dbReference type="PANTHER" id="PTHR27002:SF616">
    <property type="entry name" value="RECEPTOR-LIKE SERINE_THREONINE-PROTEIN KINASE"/>
    <property type="match status" value="1"/>
</dbReference>
<dbReference type="InterPro" id="IPR001245">
    <property type="entry name" value="Ser-Thr/Tyr_kinase_cat_dom"/>
</dbReference>
<dbReference type="Gene3D" id="1.10.510.10">
    <property type="entry name" value="Transferase(Phosphotransferase) domain 1"/>
    <property type="match status" value="1"/>
</dbReference>
<protein>
    <recommendedName>
        <fullName evidence="14">Receptor-like serine/threonine-protein kinase</fullName>
        <ecNumber evidence="14">2.7.11.1</ecNumber>
    </recommendedName>
</protein>
<dbReference type="SMART" id="SM00108">
    <property type="entry name" value="B_lectin"/>
    <property type="match status" value="1"/>
</dbReference>
<dbReference type="SUPFAM" id="SSF56112">
    <property type="entry name" value="Protein kinase-like (PK-like)"/>
    <property type="match status" value="1"/>
</dbReference>
<keyword evidence="5 14" id="KW-0808">Transferase</keyword>
<dbReference type="EC" id="2.7.11.1" evidence="14"/>
<feature type="chain" id="PRO_5035716739" description="Receptor-like serine/threonine-protein kinase" evidence="17">
    <location>
        <begin position="28"/>
        <end position="836"/>
    </location>
</feature>
<keyword evidence="16" id="KW-0472">Membrane</keyword>
<keyword evidence="23" id="KW-1185">Reference proteome</keyword>
<evidence type="ECO:0000313" key="23">
    <source>
        <dbReference type="Proteomes" id="UP000829196"/>
    </source>
</evidence>
<feature type="domain" description="Protein kinase" evidence="18">
    <location>
        <begin position="516"/>
        <end position="794"/>
    </location>
</feature>
<evidence type="ECO:0000256" key="1">
    <source>
        <dbReference type="ARBA" id="ARBA00004251"/>
    </source>
</evidence>
<dbReference type="InterPro" id="IPR000719">
    <property type="entry name" value="Prot_kinase_dom"/>
</dbReference>
<keyword evidence="9 14" id="KW-0067">ATP-binding</keyword>
<dbReference type="PROSITE" id="PS50026">
    <property type="entry name" value="EGF_3"/>
    <property type="match status" value="1"/>
</dbReference>
<dbReference type="Pfam" id="PF01453">
    <property type="entry name" value="B_lectin"/>
    <property type="match status" value="1"/>
</dbReference>
<keyword evidence="6 17" id="KW-0732">Signal</keyword>
<keyword evidence="16" id="KW-0812">Transmembrane</keyword>
<dbReference type="CDD" id="cd01098">
    <property type="entry name" value="PAN_AP_plant"/>
    <property type="match status" value="1"/>
</dbReference>
<evidence type="ECO:0000256" key="5">
    <source>
        <dbReference type="ARBA" id="ARBA00022679"/>
    </source>
</evidence>
<evidence type="ECO:0000256" key="4">
    <source>
        <dbReference type="ARBA" id="ARBA00022536"/>
    </source>
</evidence>
<dbReference type="PROSITE" id="PS00108">
    <property type="entry name" value="PROTEIN_KINASE_ST"/>
    <property type="match status" value="1"/>
</dbReference>
<dbReference type="GO" id="GO:0051707">
    <property type="term" value="P:response to other organism"/>
    <property type="evidence" value="ECO:0007669"/>
    <property type="project" value="UniProtKB-ARBA"/>
</dbReference>
<dbReference type="InterPro" id="IPR001480">
    <property type="entry name" value="Bulb-type_lectin_dom"/>
</dbReference>
<gene>
    <name evidence="22" type="ORF">KFK09_015980</name>
</gene>
<reference evidence="22" key="1">
    <citation type="journal article" date="2022" name="Front. Genet.">
        <title>Chromosome-Scale Assembly of the Dendrobium nobile Genome Provides Insights Into the Molecular Mechanism of the Biosynthesis of the Medicinal Active Ingredient of Dendrobium.</title>
        <authorList>
            <person name="Xu Q."/>
            <person name="Niu S.-C."/>
            <person name="Li K.-L."/>
            <person name="Zheng P.-J."/>
            <person name="Zhang X.-J."/>
            <person name="Jia Y."/>
            <person name="Liu Y."/>
            <person name="Niu Y.-X."/>
            <person name="Yu L.-H."/>
            <person name="Chen D.-F."/>
            <person name="Zhang G.-Q."/>
        </authorList>
    </citation>
    <scope>NUCLEOTIDE SEQUENCE</scope>
    <source>
        <tissue evidence="22">Leaf</tissue>
    </source>
</reference>
<dbReference type="Pfam" id="PF00954">
    <property type="entry name" value="S_locus_glycop"/>
    <property type="match status" value="1"/>
</dbReference>
<dbReference type="Pfam" id="PF07714">
    <property type="entry name" value="PK_Tyr_Ser-Thr"/>
    <property type="match status" value="1"/>
</dbReference>
<dbReference type="Gene3D" id="2.90.10.10">
    <property type="entry name" value="Bulb-type lectin domain"/>
    <property type="match status" value="1"/>
</dbReference>
<keyword evidence="2" id="KW-1003">Cell membrane</keyword>
<comment type="catalytic activity">
    <reaction evidence="13 14">
        <text>L-seryl-[protein] + ATP = O-phospho-L-seryl-[protein] + ADP + H(+)</text>
        <dbReference type="Rhea" id="RHEA:17989"/>
        <dbReference type="Rhea" id="RHEA-COMP:9863"/>
        <dbReference type="Rhea" id="RHEA-COMP:11604"/>
        <dbReference type="ChEBI" id="CHEBI:15378"/>
        <dbReference type="ChEBI" id="CHEBI:29999"/>
        <dbReference type="ChEBI" id="CHEBI:30616"/>
        <dbReference type="ChEBI" id="CHEBI:83421"/>
        <dbReference type="ChEBI" id="CHEBI:456216"/>
        <dbReference type="EC" id="2.7.11.1"/>
    </reaction>
</comment>
<dbReference type="Pfam" id="PF08276">
    <property type="entry name" value="PAN_2"/>
    <property type="match status" value="1"/>
</dbReference>
<dbReference type="InterPro" id="IPR000858">
    <property type="entry name" value="S_locus_glycoprot_dom"/>
</dbReference>
<comment type="caution">
    <text evidence="15">Lacks conserved residue(s) required for the propagation of feature annotation.</text>
</comment>
<keyword evidence="10" id="KW-1015">Disulfide bond</keyword>
<evidence type="ECO:0000256" key="2">
    <source>
        <dbReference type="ARBA" id="ARBA00022475"/>
    </source>
</evidence>
<dbReference type="InterPro" id="IPR008271">
    <property type="entry name" value="Ser/Thr_kinase_AS"/>
</dbReference>
<evidence type="ECO:0000256" key="16">
    <source>
        <dbReference type="SAM" id="Phobius"/>
    </source>
</evidence>
<dbReference type="GO" id="GO:0005524">
    <property type="term" value="F:ATP binding"/>
    <property type="evidence" value="ECO:0007669"/>
    <property type="project" value="UniProtKB-KW"/>
</dbReference>
<feature type="signal peptide" evidence="17">
    <location>
        <begin position="1"/>
        <end position="27"/>
    </location>
</feature>
<dbReference type="SUPFAM" id="SSF51110">
    <property type="entry name" value="alpha-D-mannose-specific plant lectins"/>
    <property type="match status" value="1"/>
</dbReference>
<dbReference type="InterPro" id="IPR036426">
    <property type="entry name" value="Bulb-type_lectin_dom_sf"/>
</dbReference>
<evidence type="ECO:0000256" key="15">
    <source>
        <dbReference type="PROSITE-ProRule" id="PRU00076"/>
    </source>
</evidence>
<feature type="transmembrane region" description="Helical" evidence="16">
    <location>
        <begin position="451"/>
        <end position="474"/>
    </location>
</feature>
<dbReference type="SMART" id="SM00220">
    <property type="entry name" value="S_TKc"/>
    <property type="match status" value="1"/>
</dbReference>
<dbReference type="InterPro" id="IPR000742">
    <property type="entry name" value="EGF"/>
</dbReference>
<dbReference type="CDD" id="cd00054">
    <property type="entry name" value="EGF_CA"/>
    <property type="match status" value="1"/>
</dbReference>
<dbReference type="OrthoDB" id="741567at2759"/>
<dbReference type="PIRSF" id="PIRSF000641">
    <property type="entry name" value="SRK"/>
    <property type="match status" value="1"/>
</dbReference>
<keyword evidence="11" id="KW-0325">Glycoprotein</keyword>
<feature type="domain" description="Apple" evidence="21">
    <location>
        <begin position="348"/>
        <end position="433"/>
    </location>
</feature>
<evidence type="ECO:0000256" key="9">
    <source>
        <dbReference type="ARBA" id="ARBA00022840"/>
    </source>
</evidence>
<organism evidence="22 23">
    <name type="scientific">Dendrobium nobile</name>
    <name type="common">Orchid</name>
    <dbReference type="NCBI Taxonomy" id="94219"/>
    <lineage>
        <taxon>Eukaryota</taxon>
        <taxon>Viridiplantae</taxon>
        <taxon>Streptophyta</taxon>
        <taxon>Embryophyta</taxon>
        <taxon>Tracheophyta</taxon>
        <taxon>Spermatophyta</taxon>
        <taxon>Magnoliopsida</taxon>
        <taxon>Liliopsida</taxon>
        <taxon>Asparagales</taxon>
        <taxon>Orchidaceae</taxon>
        <taxon>Epidendroideae</taxon>
        <taxon>Malaxideae</taxon>
        <taxon>Dendrobiinae</taxon>
        <taxon>Dendrobium</taxon>
    </lineage>
</organism>
<accession>A0A8T3B8T8</accession>
<evidence type="ECO:0000256" key="11">
    <source>
        <dbReference type="ARBA" id="ARBA00023180"/>
    </source>
</evidence>
<dbReference type="GO" id="GO:0005886">
    <property type="term" value="C:plasma membrane"/>
    <property type="evidence" value="ECO:0007669"/>
    <property type="project" value="UniProtKB-SubCell"/>
</dbReference>
<feature type="domain" description="Bulb-type lectin" evidence="20">
    <location>
        <begin position="32"/>
        <end position="159"/>
    </location>
</feature>
<dbReference type="PROSITE" id="PS50948">
    <property type="entry name" value="PAN"/>
    <property type="match status" value="1"/>
</dbReference>
<dbReference type="SMART" id="SM00473">
    <property type="entry name" value="PAN_AP"/>
    <property type="match status" value="1"/>
</dbReference>
<evidence type="ECO:0000256" key="7">
    <source>
        <dbReference type="ARBA" id="ARBA00022741"/>
    </source>
</evidence>
<evidence type="ECO:0000256" key="3">
    <source>
        <dbReference type="ARBA" id="ARBA00022527"/>
    </source>
</evidence>
<dbReference type="PANTHER" id="PTHR27002">
    <property type="entry name" value="RECEPTOR-LIKE SERINE/THREONINE-PROTEIN KINASE SD1-8"/>
    <property type="match status" value="1"/>
</dbReference>
<dbReference type="InterPro" id="IPR003609">
    <property type="entry name" value="Pan_app"/>
</dbReference>
<evidence type="ECO:0000259" key="19">
    <source>
        <dbReference type="PROSITE" id="PS50026"/>
    </source>
</evidence>
<keyword evidence="4 15" id="KW-0245">EGF-like domain</keyword>
<keyword evidence="16" id="KW-1133">Transmembrane helix</keyword>
<comment type="caution">
    <text evidence="22">The sequence shown here is derived from an EMBL/GenBank/DDBJ whole genome shotgun (WGS) entry which is preliminary data.</text>
</comment>
<dbReference type="GO" id="GO:0048544">
    <property type="term" value="P:recognition of pollen"/>
    <property type="evidence" value="ECO:0007669"/>
    <property type="project" value="InterPro"/>
</dbReference>
<evidence type="ECO:0000256" key="8">
    <source>
        <dbReference type="ARBA" id="ARBA00022777"/>
    </source>
</evidence>
<evidence type="ECO:0000256" key="12">
    <source>
        <dbReference type="ARBA" id="ARBA00047899"/>
    </source>
</evidence>
<sequence length="836" mass="92503">MMQSRNHEELIIFIGFFVLLTTHSTCATTNLGDTLTANRPLFDGEILVSAGGVFALGFFSPDNSSGKRYVGIWYHNISSHDVIWVANARSPVSGFAGSLSLAPNGTLLVIDRNTTIHWSSSPPPATNTVQATNPTARLFANGNLIVRGGNNYKWQSFDYPSSTAIPGIFIGWDLQTGFSWNITSWASSTDPSPGAYAMAIQLRGVPQLVITGNNESIYWRGGPWVGNGFTGLPQIPSYNTIRISFITTREKVGYNSELTSDAKLRMVLNPNGTAQRFLWLDPPGQWSFFWQTPMDECDSFSPCGPFGICNANEIPHCSCLSGFRPKDSGRWALKDVSGGCVRNTTLDCRNGTGTSDGFLIVSRVKLPDTSGAVADGELGLDECRVRCLMNCSCTAYFLANSSNGGSGCIMWTGQLNDMRLYGNGGQDLYVRVAAADLGTSTNHSHYKGKKIATIVVPIMGSLLIGFLLISCLIVRHNKRKRLIRRVYKDTNEVASDKDIDLPLFDFESIAEATNNFSEESKLGEGGFGPVYKGKKKDGKEIAVKRLSKSSKQGANEFKNEVMLIAKLQHRNLVRLLGCCMERQERILIYEYMPNKSLDTFLFDKEKKTLLNWKMRFSIIVGIARGLLYLHQDSTVRVIHRDLKASNILLNQKMIPKISDFGLARIFGEDEGKSETERVVGTYGYMSPEYVIEGIFSAKSDVFSFGVIVLEIITSQRNRGSSTSQSNNHLVEMAWRLWNKGKALELVDESISNSFSIAEVLRCIKVGLLCVQEHPNDRPLMSSVILMLTSDNEVLSEPKLPGFVAMKQHSFEVDHSSSTKQEYDSINEISITMPIGR</sequence>
<dbReference type="CDD" id="cd00028">
    <property type="entry name" value="B_lectin"/>
    <property type="match status" value="1"/>
</dbReference>
<keyword evidence="7 14" id="KW-0547">Nucleotide-binding</keyword>
<dbReference type="PROSITE" id="PS50011">
    <property type="entry name" value="PROTEIN_KINASE_DOM"/>
    <property type="match status" value="1"/>
</dbReference>
<dbReference type="AlphaFoldDB" id="A0A8T3B8T8"/>
<proteinExistence type="inferred from homology"/>
<keyword evidence="8 14" id="KW-0418">Kinase</keyword>
<dbReference type="FunFam" id="1.10.510.10:FF:000060">
    <property type="entry name" value="G-type lectin S-receptor-like serine/threonine-protein kinase"/>
    <property type="match status" value="1"/>
</dbReference>
<evidence type="ECO:0000256" key="13">
    <source>
        <dbReference type="ARBA" id="ARBA00048679"/>
    </source>
</evidence>
<evidence type="ECO:0000313" key="22">
    <source>
        <dbReference type="EMBL" id="KAI0505023.1"/>
    </source>
</evidence>
<dbReference type="Gene3D" id="3.30.200.20">
    <property type="entry name" value="Phosphorylase Kinase, domain 1"/>
    <property type="match status" value="1"/>
</dbReference>
<name>A0A8T3B8T8_DENNO</name>
<evidence type="ECO:0000259" key="18">
    <source>
        <dbReference type="PROSITE" id="PS50011"/>
    </source>
</evidence>
<evidence type="ECO:0000259" key="20">
    <source>
        <dbReference type="PROSITE" id="PS50927"/>
    </source>
</evidence>
<dbReference type="GO" id="GO:0004674">
    <property type="term" value="F:protein serine/threonine kinase activity"/>
    <property type="evidence" value="ECO:0007669"/>
    <property type="project" value="UniProtKB-KW"/>
</dbReference>
<evidence type="ECO:0000256" key="17">
    <source>
        <dbReference type="SAM" id="SignalP"/>
    </source>
</evidence>
<dbReference type="InterPro" id="IPR011009">
    <property type="entry name" value="Kinase-like_dom_sf"/>
</dbReference>
<keyword evidence="3 14" id="KW-0723">Serine/threonine-protein kinase</keyword>
<comment type="similarity">
    <text evidence="14">Belongs to the protein kinase superfamily. Ser/Thr protein kinase family.</text>
</comment>
<dbReference type="EMBL" id="JAGYWB010000011">
    <property type="protein sequence ID" value="KAI0505023.1"/>
    <property type="molecule type" value="Genomic_DNA"/>
</dbReference>
<comment type="catalytic activity">
    <reaction evidence="12 14">
        <text>L-threonyl-[protein] + ATP = O-phospho-L-threonyl-[protein] + ADP + H(+)</text>
        <dbReference type="Rhea" id="RHEA:46608"/>
        <dbReference type="Rhea" id="RHEA-COMP:11060"/>
        <dbReference type="Rhea" id="RHEA-COMP:11605"/>
        <dbReference type="ChEBI" id="CHEBI:15378"/>
        <dbReference type="ChEBI" id="CHEBI:30013"/>
        <dbReference type="ChEBI" id="CHEBI:30616"/>
        <dbReference type="ChEBI" id="CHEBI:61977"/>
        <dbReference type="ChEBI" id="CHEBI:456216"/>
        <dbReference type="EC" id="2.7.11.1"/>
    </reaction>
</comment>
<dbReference type="PROSITE" id="PS50927">
    <property type="entry name" value="BULB_LECTIN"/>
    <property type="match status" value="1"/>
</dbReference>
<dbReference type="CDD" id="cd14066">
    <property type="entry name" value="STKc_IRAK"/>
    <property type="match status" value="1"/>
</dbReference>
<evidence type="ECO:0000256" key="14">
    <source>
        <dbReference type="PIRNR" id="PIRNR000641"/>
    </source>
</evidence>
<dbReference type="InterPro" id="IPR024171">
    <property type="entry name" value="SRK-like_kinase"/>
</dbReference>
<feature type="domain" description="EGF-like" evidence="19">
    <location>
        <begin position="293"/>
        <end position="329"/>
    </location>
</feature>
<comment type="subcellular location">
    <subcellularLocation>
        <location evidence="1">Cell membrane</location>
        <topology evidence="1">Single-pass type I membrane protein</topology>
    </subcellularLocation>
</comment>
<dbReference type="SMR" id="A0A8T3B8T8"/>